<evidence type="ECO:0000313" key="4">
    <source>
        <dbReference type="Proteomes" id="UP000829194"/>
    </source>
</evidence>
<reference evidence="3 4" key="1">
    <citation type="submission" date="2022-03" db="EMBL/GenBank/DDBJ databases">
        <title>Complete genome sequence of Lysobacter capsici VKM B-2533 and Lysobacter gummosus 10.1.1, promising sources of lytic agents.</title>
        <authorList>
            <person name="Tarlachkov S.V."/>
            <person name="Kudryakova I.V."/>
            <person name="Afoshin A.S."/>
            <person name="Leontyevskaya E.A."/>
            <person name="Leontyevskaya N.V."/>
        </authorList>
    </citation>
    <scope>NUCLEOTIDE SEQUENCE [LARGE SCALE GENOMIC DNA]</scope>
    <source>
        <strain evidence="3 4">10.1.1</strain>
    </source>
</reference>
<dbReference type="SUPFAM" id="SSF51735">
    <property type="entry name" value="NAD(P)-binding Rossmann-fold domains"/>
    <property type="match status" value="1"/>
</dbReference>
<dbReference type="Pfam" id="PF13561">
    <property type="entry name" value="adh_short_C2"/>
    <property type="match status" value="1"/>
</dbReference>
<evidence type="ECO:0000256" key="1">
    <source>
        <dbReference type="ARBA" id="ARBA00006484"/>
    </source>
</evidence>
<proteinExistence type="inferred from homology"/>
<protein>
    <submittedName>
        <fullName evidence="3">SDR family oxidoreductase</fullName>
    </submittedName>
</protein>
<dbReference type="InterPro" id="IPR002347">
    <property type="entry name" value="SDR_fam"/>
</dbReference>
<keyword evidence="4" id="KW-1185">Reference proteome</keyword>
<dbReference type="InterPro" id="IPR051122">
    <property type="entry name" value="SDR_DHRS6-like"/>
</dbReference>
<comment type="similarity">
    <text evidence="1">Belongs to the short-chain dehydrogenases/reductases (SDR) family.</text>
</comment>
<dbReference type="Gene3D" id="3.40.50.720">
    <property type="entry name" value="NAD(P)-binding Rossmann-like Domain"/>
    <property type="match status" value="1"/>
</dbReference>
<dbReference type="Proteomes" id="UP000829194">
    <property type="component" value="Chromosome"/>
</dbReference>
<gene>
    <name evidence="3" type="ORF">MOV92_18675</name>
</gene>
<dbReference type="RefSeq" id="WP_057944072.1">
    <property type="nucleotide sequence ID" value="NZ_CP011131.1"/>
</dbReference>
<dbReference type="PRINTS" id="PR00081">
    <property type="entry name" value="GDHRDH"/>
</dbReference>
<dbReference type="EMBL" id="CP093547">
    <property type="protein sequence ID" value="UNP28497.1"/>
    <property type="molecule type" value="Genomic_DNA"/>
</dbReference>
<accession>A0ABY3XCE8</accession>
<evidence type="ECO:0000256" key="2">
    <source>
        <dbReference type="ARBA" id="ARBA00023002"/>
    </source>
</evidence>
<dbReference type="PANTHER" id="PTHR43477">
    <property type="entry name" value="DIHYDROANTICAPSIN 7-DEHYDROGENASE"/>
    <property type="match status" value="1"/>
</dbReference>
<name>A0ABY3XCE8_9GAMM</name>
<sequence>MNATDLRLSPAPNVRSLILGAQSGIGRALSARLSRRRGQLTLACADLQQLDATADTLRPLAKSSIDTHQAQLDDIDSLRRLFERAGRIDHLIIAASAPAPAGPLAELDLDQARQAFERKLWGSIQAVQLALPYLSGNGSVTLTSGIVARKATPGALARTVINAALEASVKVLARELAPLRVNAISPGLTDSDGYHGMEPFARMSALARAGEKLPVGRVGRTDEIASAYLFAIDNAYVTGTVIDVDGGALII</sequence>
<keyword evidence="2" id="KW-0560">Oxidoreductase</keyword>
<organism evidence="3 4">
    <name type="scientific">Lysobacter gummosus</name>
    <dbReference type="NCBI Taxonomy" id="262324"/>
    <lineage>
        <taxon>Bacteria</taxon>
        <taxon>Pseudomonadati</taxon>
        <taxon>Pseudomonadota</taxon>
        <taxon>Gammaproteobacteria</taxon>
        <taxon>Lysobacterales</taxon>
        <taxon>Lysobacteraceae</taxon>
        <taxon>Lysobacter</taxon>
    </lineage>
</organism>
<evidence type="ECO:0000313" key="3">
    <source>
        <dbReference type="EMBL" id="UNP28497.1"/>
    </source>
</evidence>
<dbReference type="PANTHER" id="PTHR43477:SF1">
    <property type="entry name" value="DIHYDROANTICAPSIN 7-DEHYDROGENASE"/>
    <property type="match status" value="1"/>
</dbReference>
<dbReference type="InterPro" id="IPR036291">
    <property type="entry name" value="NAD(P)-bd_dom_sf"/>
</dbReference>